<evidence type="ECO:0000256" key="20">
    <source>
        <dbReference type="ARBA" id="ARBA00067622"/>
    </source>
</evidence>
<dbReference type="AlphaFoldDB" id="A0A8X7XLE1"/>
<evidence type="ECO:0000256" key="19">
    <source>
        <dbReference type="ARBA" id="ARBA00053723"/>
    </source>
</evidence>
<feature type="non-terminal residue" evidence="24">
    <location>
        <position position="373"/>
    </location>
</feature>
<feature type="non-terminal residue" evidence="24">
    <location>
        <position position="1"/>
    </location>
</feature>
<keyword evidence="25" id="KW-1185">Reference proteome</keyword>
<keyword evidence="11" id="KW-0443">Lipid metabolism</keyword>
<evidence type="ECO:0000256" key="16">
    <source>
        <dbReference type="ARBA" id="ARBA00023727"/>
    </source>
</evidence>
<gene>
    <name evidence="24" type="primary">Hacd3_1</name>
    <name evidence="24" type="ORF">GTO96_0006295</name>
</gene>
<comment type="pathway">
    <text evidence="2">Lipid metabolism; fatty acid biosynthesis.</text>
</comment>
<dbReference type="InterPro" id="IPR045250">
    <property type="entry name" value="p23-like"/>
</dbReference>
<dbReference type="PANTHER" id="PTHR22932">
    <property type="entry name" value="TELOMERASE-BINDING PROTEIN P23 HSP90 CO-CHAPERONE"/>
    <property type="match status" value="1"/>
</dbReference>
<dbReference type="GO" id="GO:0005789">
    <property type="term" value="C:endoplasmic reticulum membrane"/>
    <property type="evidence" value="ECO:0007669"/>
    <property type="project" value="UniProtKB-SubCell"/>
</dbReference>
<evidence type="ECO:0000256" key="22">
    <source>
        <dbReference type="SAM" id="MobiDB-lite"/>
    </source>
</evidence>
<dbReference type="PANTHER" id="PTHR22932:SF1">
    <property type="entry name" value="CO-CHAPERONE PROTEIN DAF-41"/>
    <property type="match status" value="1"/>
</dbReference>
<dbReference type="Gene3D" id="2.60.40.790">
    <property type="match status" value="1"/>
</dbReference>
<keyword evidence="13" id="KW-0275">Fatty acid biosynthesis</keyword>
<protein>
    <recommendedName>
        <fullName evidence="20">Very-long-chain (3R)-3-hydroxyacyl-CoA dehydratase</fullName>
        <ecNumber evidence="4">4.2.1.134</ecNumber>
    </recommendedName>
    <alternativeName>
        <fullName evidence="21">3-hydroxyacyl-CoA dehydratase</fullName>
    </alternativeName>
    <alternativeName>
        <fullName evidence="18">Protein-tyrosine phosphatase-like A domain-containing protein 1</fullName>
    </alternativeName>
</protein>
<dbReference type="GO" id="GO:0006633">
    <property type="term" value="P:fatty acid biosynthetic process"/>
    <property type="evidence" value="ECO:0007669"/>
    <property type="project" value="UniProtKB-KW"/>
</dbReference>
<evidence type="ECO:0000256" key="8">
    <source>
        <dbReference type="ARBA" id="ARBA00022832"/>
    </source>
</evidence>
<feature type="domain" description="CS" evidence="23">
    <location>
        <begin position="253"/>
        <end position="342"/>
    </location>
</feature>
<comment type="similarity">
    <text evidence="3">Belongs to the very long-chain fatty acids dehydratase HACD family.</text>
</comment>
<organism evidence="24 25">
    <name type="scientific">Polypterus senegalus</name>
    <name type="common">Senegal bichir</name>
    <dbReference type="NCBI Taxonomy" id="55291"/>
    <lineage>
        <taxon>Eukaryota</taxon>
        <taxon>Metazoa</taxon>
        <taxon>Chordata</taxon>
        <taxon>Craniata</taxon>
        <taxon>Vertebrata</taxon>
        <taxon>Euteleostomi</taxon>
        <taxon>Actinopterygii</taxon>
        <taxon>Polypteriformes</taxon>
        <taxon>Polypteridae</taxon>
        <taxon>Polypterus</taxon>
    </lineage>
</organism>
<name>A0A8X7XLE1_POLSE</name>
<comment type="catalytic activity">
    <reaction evidence="16">
        <text>a very-long-chain (3R)-3-hydroxyacyl-CoA = a very-long-chain (2E)-enoyl-CoA + H2O</text>
        <dbReference type="Rhea" id="RHEA:45812"/>
        <dbReference type="ChEBI" id="CHEBI:15377"/>
        <dbReference type="ChEBI" id="CHEBI:83728"/>
        <dbReference type="ChEBI" id="CHEBI:85440"/>
        <dbReference type="EC" id="4.2.1.134"/>
    </reaction>
    <physiologicalReaction direction="left-to-right" evidence="16">
        <dbReference type="Rhea" id="RHEA:45813"/>
    </physiologicalReaction>
</comment>
<evidence type="ECO:0000256" key="7">
    <source>
        <dbReference type="ARBA" id="ARBA00022824"/>
    </source>
</evidence>
<dbReference type="InterPro" id="IPR008978">
    <property type="entry name" value="HSP20-like_chaperone"/>
</dbReference>
<evidence type="ECO:0000256" key="2">
    <source>
        <dbReference type="ARBA" id="ARBA00005194"/>
    </source>
</evidence>
<proteinExistence type="inferred from homology"/>
<dbReference type="PROSITE" id="PS51203">
    <property type="entry name" value="CS"/>
    <property type="match status" value="1"/>
</dbReference>
<keyword evidence="14" id="KW-0456">Lyase</keyword>
<evidence type="ECO:0000256" key="12">
    <source>
        <dbReference type="ARBA" id="ARBA00023136"/>
    </source>
</evidence>
<feature type="compositionally biased region" description="Basic and acidic residues" evidence="22">
    <location>
        <begin position="7"/>
        <end position="17"/>
    </location>
</feature>
<dbReference type="GO" id="GO:0051131">
    <property type="term" value="P:chaperone-mediated protein complex assembly"/>
    <property type="evidence" value="ECO:0007669"/>
    <property type="project" value="TreeGrafter"/>
</dbReference>
<evidence type="ECO:0000256" key="1">
    <source>
        <dbReference type="ARBA" id="ARBA00004477"/>
    </source>
</evidence>
<dbReference type="SUPFAM" id="SSF49764">
    <property type="entry name" value="HSP20-like chaperones"/>
    <property type="match status" value="1"/>
</dbReference>
<comment type="caution">
    <text evidence="24">The sequence shown here is derived from an EMBL/GenBank/DDBJ whole genome shotgun (WGS) entry which is preliminary data.</text>
</comment>
<comment type="catalytic activity">
    <reaction evidence="15">
        <text>(3R)-hydroxyhexadecanoyl-CoA = (2E)-hexadecenoyl-CoA + H2O</text>
        <dbReference type="Rhea" id="RHEA:39159"/>
        <dbReference type="ChEBI" id="CHEBI:15377"/>
        <dbReference type="ChEBI" id="CHEBI:61526"/>
        <dbReference type="ChEBI" id="CHEBI:74278"/>
    </reaction>
    <physiologicalReaction direction="left-to-right" evidence="15">
        <dbReference type="Rhea" id="RHEA:39160"/>
    </physiologicalReaction>
</comment>
<evidence type="ECO:0000256" key="10">
    <source>
        <dbReference type="ARBA" id="ARBA00023054"/>
    </source>
</evidence>
<reference evidence="24 25" key="1">
    <citation type="journal article" date="2021" name="Cell">
        <title>Tracing the genetic footprints of vertebrate landing in non-teleost ray-finned fishes.</title>
        <authorList>
            <person name="Bi X."/>
            <person name="Wang K."/>
            <person name="Yang L."/>
            <person name="Pan H."/>
            <person name="Jiang H."/>
            <person name="Wei Q."/>
            <person name="Fang M."/>
            <person name="Yu H."/>
            <person name="Zhu C."/>
            <person name="Cai Y."/>
            <person name="He Y."/>
            <person name="Gan X."/>
            <person name="Zeng H."/>
            <person name="Yu D."/>
            <person name="Zhu Y."/>
            <person name="Jiang H."/>
            <person name="Qiu Q."/>
            <person name="Yang H."/>
            <person name="Zhang Y.E."/>
            <person name="Wang W."/>
            <person name="Zhu M."/>
            <person name="He S."/>
            <person name="Zhang G."/>
        </authorList>
    </citation>
    <scope>NUCLEOTIDE SEQUENCE [LARGE SCALE GENOMIC DNA]</scope>
    <source>
        <strain evidence="24">Bchr_013</strain>
    </source>
</reference>
<dbReference type="EMBL" id="JAATIS010000094">
    <property type="protein sequence ID" value="KAG2470528.1"/>
    <property type="molecule type" value="Genomic_DNA"/>
</dbReference>
<comment type="subcellular location">
    <subcellularLocation>
        <location evidence="1">Endoplasmic reticulum membrane</location>
        <topology evidence="1">Multi-pass membrane protein</topology>
    </subcellularLocation>
</comment>
<evidence type="ECO:0000256" key="18">
    <source>
        <dbReference type="ARBA" id="ARBA00030687"/>
    </source>
</evidence>
<dbReference type="GO" id="GO:0005634">
    <property type="term" value="C:nucleus"/>
    <property type="evidence" value="ECO:0007669"/>
    <property type="project" value="TreeGrafter"/>
</dbReference>
<keyword evidence="6" id="KW-0812">Transmembrane</keyword>
<dbReference type="EC" id="4.2.1.134" evidence="4"/>
<evidence type="ECO:0000256" key="15">
    <source>
        <dbReference type="ARBA" id="ARBA00023688"/>
    </source>
</evidence>
<evidence type="ECO:0000313" key="24">
    <source>
        <dbReference type="EMBL" id="KAG2470528.1"/>
    </source>
</evidence>
<evidence type="ECO:0000256" key="21">
    <source>
        <dbReference type="ARBA" id="ARBA00075204"/>
    </source>
</evidence>
<keyword evidence="5" id="KW-0444">Lipid biosynthesis</keyword>
<evidence type="ECO:0000256" key="11">
    <source>
        <dbReference type="ARBA" id="ARBA00023098"/>
    </source>
</evidence>
<evidence type="ECO:0000259" key="23">
    <source>
        <dbReference type="PROSITE" id="PS51203"/>
    </source>
</evidence>
<comment type="similarity">
    <text evidence="17">Belongs to the p23/wos2 family.</text>
</comment>
<keyword evidence="12" id="KW-0472">Membrane</keyword>
<evidence type="ECO:0000256" key="4">
    <source>
        <dbReference type="ARBA" id="ARBA00013122"/>
    </source>
</evidence>
<keyword evidence="8" id="KW-0276">Fatty acid metabolism</keyword>
<keyword evidence="7" id="KW-0256">Endoplasmic reticulum</keyword>
<dbReference type="GO" id="GO:0051087">
    <property type="term" value="F:protein-folding chaperone binding"/>
    <property type="evidence" value="ECO:0007669"/>
    <property type="project" value="TreeGrafter"/>
</dbReference>
<evidence type="ECO:0000256" key="9">
    <source>
        <dbReference type="ARBA" id="ARBA00022989"/>
    </source>
</evidence>
<dbReference type="Proteomes" id="UP000886611">
    <property type="component" value="Unassembled WGS sequence"/>
</dbReference>
<dbReference type="GO" id="GO:0051879">
    <property type="term" value="F:Hsp90 protein binding"/>
    <property type="evidence" value="ECO:0007669"/>
    <property type="project" value="InterPro"/>
</dbReference>
<dbReference type="InterPro" id="IPR007052">
    <property type="entry name" value="CS_dom"/>
</dbReference>
<dbReference type="GO" id="GO:0006457">
    <property type="term" value="P:protein folding"/>
    <property type="evidence" value="ECO:0007669"/>
    <property type="project" value="TreeGrafter"/>
</dbReference>
<evidence type="ECO:0000256" key="3">
    <source>
        <dbReference type="ARBA" id="ARBA00007811"/>
    </source>
</evidence>
<evidence type="ECO:0000256" key="17">
    <source>
        <dbReference type="ARBA" id="ARBA00025733"/>
    </source>
</evidence>
<keyword evidence="9" id="KW-1133">Transmembrane helix</keyword>
<evidence type="ECO:0000313" key="25">
    <source>
        <dbReference type="Proteomes" id="UP000886611"/>
    </source>
</evidence>
<evidence type="ECO:0000256" key="5">
    <source>
        <dbReference type="ARBA" id="ARBA00022516"/>
    </source>
</evidence>
<dbReference type="FunFam" id="2.60.40.790:FF:000016">
    <property type="entry name" value="Very-long-chain (3R)-3-hydroxyacyl-CoA dehydratase"/>
    <property type="match status" value="1"/>
</dbReference>
<dbReference type="GO" id="GO:0102158">
    <property type="term" value="F:very-long-chain (3R)-3-hydroxyacyl-CoA dehydratase activity"/>
    <property type="evidence" value="ECO:0007669"/>
    <property type="project" value="UniProtKB-EC"/>
</dbReference>
<dbReference type="CDD" id="cd06465">
    <property type="entry name" value="p23_hB-ind1_like"/>
    <property type="match status" value="1"/>
</dbReference>
<evidence type="ECO:0000256" key="6">
    <source>
        <dbReference type="ARBA" id="ARBA00022692"/>
    </source>
</evidence>
<dbReference type="GO" id="GO:0005829">
    <property type="term" value="C:cytosol"/>
    <property type="evidence" value="ECO:0007669"/>
    <property type="project" value="TreeGrafter"/>
</dbReference>
<comment type="function">
    <text evidence="19">Catalyzes the third of the four reactions of the long-chain fatty acids elongation cycle. This endoplasmic reticulum-bound enzymatic process, allows the addition of two carbons to the chain of long- and very long-chain fatty acids/VLCFAs per cycle. This enzyme catalyzes the dehydration of the 3-hydroxyacyl-CoA intermediate into trans-2,3-enoyl-CoA, within each cycle of fatty acid elongation. Thereby, it participates in the production of VLCFAs of different chain lengths that are involved in multiple biological processes as precursors of membrane lipids and lipid mediators. Involved in Rac1-signaling pathways leading to the modulation of gene expression.</text>
</comment>
<evidence type="ECO:0000256" key="13">
    <source>
        <dbReference type="ARBA" id="ARBA00023160"/>
    </source>
</evidence>
<feature type="region of interest" description="Disordered" evidence="22">
    <location>
        <begin position="1"/>
        <end position="21"/>
    </location>
</feature>
<evidence type="ECO:0000256" key="14">
    <source>
        <dbReference type="ARBA" id="ARBA00023239"/>
    </source>
</evidence>
<keyword evidence="10" id="KW-0175">Coiled coil</keyword>
<accession>A0A8X7XLE1</accession>
<sequence length="373" mass="42435">MLRTQPRNRETAADKKQPASQGISYLQRTAAMTMCRAQQARPVPSKRLCTGQDSVFPKRLMCLREEETPLSTTYRHLARALLECASYPEPSPTLGVQRRCLSCGQQSATEESGIKSPRPSMHSLSNPNALSITTALFVSLIPARSAFPAHVVLTVQSYIFIFRFQFSNLLFALFHVSALLYTVCPILRSPAGSALICMPKPLPFVICPIYNLDILRCTDFLFSLFAFFLKDLDYKPAAGRGARQSSAAGEMQTLTPQVYWAQRHEDIYLRVELSDVKDTEVTLKENILHFRAQGHGAKGENEYQFSLEFLDLVRDKPVCKTTERQVNITVKKVEPCWWERLTKQERKPLFLSPDFDRWQEESDAEMELRAEVD</sequence>